<dbReference type="Proteomes" id="UP000244867">
    <property type="component" value="Unassembled WGS sequence"/>
</dbReference>
<accession>A0A2R7Z1I3</accession>
<keyword evidence="2" id="KW-1185">Reference proteome</keyword>
<organism evidence="1 2">
    <name type="scientific">Nocardioides currus</name>
    <dbReference type="NCBI Taxonomy" id="2133958"/>
    <lineage>
        <taxon>Bacteria</taxon>
        <taxon>Bacillati</taxon>
        <taxon>Actinomycetota</taxon>
        <taxon>Actinomycetes</taxon>
        <taxon>Propionibacteriales</taxon>
        <taxon>Nocardioidaceae</taxon>
        <taxon>Nocardioides</taxon>
    </lineage>
</organism>
<proteinExistence type="predicted"/>
<evidence type="ECO:0000313" key="1">
    <source>
        <dbReference type="EMBL" id="PUA82487.1"/>
    </source>
</evidence>
<protein>
    <submittedName>
        <fullName evidence="1">Uncharacterized protein</fullName>
    </submittedName>
</protein>
<dbReference type="EMBL" id="PYXZ01000001">
    <property type="protein sequence ID" value="PUA82487.1"/>
    <property type="molecule type" value="Genomic_DNA"/>
</dbReference>
<comment type="caution">
    <text evidence="1">The sequence shown here is derived from an EMBL/GenBank/DDBJ whole genome shotgun (WGS) entry which is preliminary data.</text>
</comment>
<name>A0A2R7Z1I3_9ACTN</name>
<sequence length="59" mass="6844">MMTPMETLGALVVMLMLARSMWLVLHTTQHAQALRASHWDHEADRASQRWHTAEVPVRH</sequence>
<evidence type="ECO:0000313" key="2">
    <source>
        <dbReference type="Proteomes" id="UP000244867"/>
    </source>
</evidence>
<gene>
    <name evidence="1" type="ORF">C7S10_01700</name>
</gene>
<reference evidence="1 2" key="1">
    <citation type="submission" date="2018-03" db="EMBL/GenBank/DDBJ databases">
        <authorList>
            <person name="Keele B.F."/>
        </authorList>
    </citation>
    <scope>NUCLEOTIDE SEQUENCE [LARGE SCALE GENOMIC DNA]</scope>
    <source>
        <strain evidence="1 2">IB-3</strain>
    </source>
</reference>
<dbReference type="AlphaFoldDB" id="A0A2R7Z1I3"/>